<dbReference type="InterPro" id="IPR049341">
    <property type="entry name" value="TRADD-like_N"/>
</dbReference>
<accession>A0A2G4F3P7</accession>
<evidence type="ECO:0000259" key="1">
    <source>
        <dbReference type="Pfam" id="PF20694"/>
    </source>
</evidence>
<keyword evidence="3" id="KW-1185">Reference proteome</keyword>
<dbReference type="Pfam" id="PF20694">
    <property type="entry name" value="TRADD-like_N"/>
    <property type="match status" value="1"/>
</dbReference>
<protein>
    <submittedName>
        <fullName evidence="2">DUF1822 domain-containing protein</fullName>
    </submittedName>
</protein>
<evidence type="ECO:0000313" key="3">
    <source>
        <dbReference type="Proteomes" id="UP000226442"/>
    </source>
</evidence>
<reference evidence="2" key="1">
    <citation type="submission" date="2017-10" db="EMBL/GenBank/DDBJ databases">
        <title>Draft genome sequence of the planktic cyanobacteria Tychonema bourrellyi isolated from alpine lentic freshwater.</title>
        <authorList>
            <person name="Tett A."/>
            <person name="Armanini F."/>
            <person name="Asnicar F."/>
            <person name="Boscaini A."/>
            <person name="Pasolli E."/>
            <person name="Zolfo M."/>
            <person name="Donati C."/>
            <person name="Salmaso N."/>
            <person name="Segata N."/>
        </authorList>
    </citation>
    <scope>NUCLEOTIDE SEQUENCE</scope>
    <source>
        <strain evidence="2">FEM_GT703</strain>
    </source>
</reference>
<name>A0A2G4F3P7_9CYAN</name>
<dbReference type="InterPro" id="IPR014951">
    <property type="entry name" value="DUF1822"/>
</dbReference>
<dbReference type="EMBL" id="NXIB02000021">
    <property type="protein sequence ID" value="PHX56390.1"/>
    <property type="molecule type" value="Genomic_DNA"/>
</dbReference>
<gene>
    <name evidence="2" type="ORF">CP500_005605</name>
</gene>
<dbReference type="OrthoDB" id="440486at2"/>
<comment type="caution">
    <text evidence="2">The sequence shown here is derived from an EMBL/GenBank/DDBJ whole genome shotgun (WGS) entry which is preliminary data.</text>
</comment>
<evidence type="ECO:0000313" key="2">
    <source>
        <dbReference type="EMBL" id="PHX56390.1"/>
    </source>
</evidence>
<proteinExistence type="predicted"/>
<sequence length="365" mass="41845">MTGVILFGKFNLFFYRAADMNRKELEELAEKNWHLEDLYKALGQAKQNYKQIEKAQSITPNDKDNLHGILARKKSSEIAIIYNKSYGQTKNELSDRLYKYLRNLLKYEQSVDIELIDIPNQLAERGFKRDSSQGRRETEKVWWRITIELDNPDNFQLQAIVNRLGSVIEKPLIVQKIESGSTLLAFESDRSEYDRIEELYRSGRLDELLKVSVSDLRQITQDSVLIYVRQMYENLFGEGYQPVALILTRSQRNRSRSPNPEKLESVERAKRINLGANQSVNLTVELTPQDEEIDTKIWIEPSGDAVYLPVGLQITVLDELGNPIPQLHKQTGSTDNAVLVTFSLEPGEGFSLKLLLGDASVTETF</sequence>
<organism evidence="2 3">
    <name type="scientific">Tychonema bourrellyi FEM_GT703</name>
    <dbReference type="NCBI Taxonomy" id="2040638"/>
    <lineage>
        <taxon>Bacteria</taxon>
        <taxon>Bacillati</taxon>
        <taxon>Cyanobacteriota</taxon>
        <taxon>Cyanophyceae</taxon>
        <taxon>Oscillatoriophycideae</taxon>
        <taxon>Oscillatoriales</taxon>
        <taxon>Microcoleaceae</taxon>
        <taxon>Tychonema</taxon>
    </lineage>
</organism>
<dbReference type="Proteomes" id="UP000226442">
    <property type="component" value="Unassembled WGS sequence"/>
</dbReference>
<feature type="domain" description="TRADD-like N-terminal" evidence="1">
    <location>
        <begin position="155"/>
        <end position="217"/>
    </location>
</feature>
<dbReference type="Pfam" id="PF08852">
    <property type="entry name" value="DUF1822"/>
    <property type="match status" value="1"/>
</dbReference>
<dbReference type="AlphaFoldDB" id="A0A2G4F3P7"/>